<evidence type="ECO:0000313" key="2">
    <source>
        <dbReference type="EMBL" id="SVB23997.1"/>
    </source>
</evidence>
<reference evidence="2" key="1">
    <citation type="submission" date="2018-05" db="EMBL/GenBank/DDBJ databases">
        <authorList>
            <person name="Lanie J.A."/>
            <person name="Ng W.-L."/>
            <person name="Kazmierczak K.M."/>
            <person name="Andrzejewski T.M."/>
            <person name="Davidsen T.M."/>
            <person name="Wayne K.J."/>
            <person name="Tettelin H."/>
            <person name="Glass J.I."/>
            <person name="Rusch D."/>
            <person name="Podicherti R."/>
            <person name="Tsui H.-C.T."/>
            <person name="Winkler M.E."/>
        </authorList>
    </citation>
    <scope>NUCLEOTIDE SEQUENCE</scope>
</reference>
<keyword evidence="1" id="KW-1133">Transmembrane helix</keyword>
<dbReference type="EMBL" id="UINC01033939">
    <property type="protein sequence ID" value="SVB23997.1"/>
    <property type="molecule type" value="Genomic_DNA"/>
</dbReference>
<dbReference type="InterPro" id="IPR009091">
    <property type="entry name" value="RCC1/BLIP-II"/>
</dbReference>
<dbReference type="Gene3D" id="2.130.10.30">
    <property type="entry name" value="Regulator of chromosome condensation 1/beta-lactamase-inhibitor protein II"/>
    <property type="match status" value="1"/>
</dbReference>
<accession>A0A382CFB1</accession>
<keyword evidence="1" id="KW-0812">Transmembrane</keyword>
<evidence type="ECO:0000256" key="1">
    <source>
        <dbReference type="SAM" id="Phobius"/>
    </source>
</evidence>
<gene>
    <name evidence="2" type="ORF">METZ01_LOCUS176851</name>
</gene>
<feature type="non-terminal residue" evidence="2">
    <location>
        <position position="121"/>
    </location>
</feature>
<dbReference type="InterPro" id="IPR051553">
    <property type="entry name" value="Ran_GTPase-activating"/>
</dbReference>
<dbReference type="GO" id="GO:0005085">
    <property type="term" value="F:guanyl-nucleotide exchange factor activity"/>
    <property type="evidence" value="ECO:0007669"/>
    <property type="project" value="TreeGrafter"/>
</dbReference>
<organism evidence="2">
    <name type="scientific">marine metagenome</name>
    <dbReference type="NCBI Taxonomy" id="408172"/>
    <lineage>
        <taxon>unclassified sequences</taxon>
        <taxon>metagenomes</taxon>
        <taxon>ecological metagenomes</taxon>
    </lineage>
</organism>
<dbReference type="PANTHER" id="PTHR45982">
    <property type="entry name" value="REGULATOR OF CHROMOSOME CONDENSATION"/>
    <property type="match status" value="1"/>
</dbReference>
<feature type="transmembrane region" description="Helical" evidence="1">
    <location>
        <begin position="6"/>
        <end position="25"/>
    </location>
</feature>
<dbReference type="PROSITE" id="PS50012">
    <property type="entry name" value="RCC1_3"/>
    <property type="match status" value="1"/>
</dbReference>
<dbReference type="PANTHER" id="PTHR45982:SF1">
    <property type="entry name" value="REGULATOR OF CHROMOSOME CONDENSATION"/>
    <property type="match status" value="1"/>
</dbReference>
<dbReference type="InterPro" id="IPR000408">
    <property type="entry name" value="Reg_chr_condens"/>
</dbReference>
<proteinExistence type="predicted"/>
<protein>
    <submittedName>
        <fullName evidence="2">Uncharacterized protein</fullName>
    </submittedName>
</protein>
<keyword evidence="1" id="KW-0472">Membrane</keyword>
<dbReference type="AlphaFoldDB" id="A0A382CFB1"/>
<dbReference type="GO" id="GO:0005737">
    <property type="term" value="C:cytoplasm"/>
    <property type="evidence" value="ECO:0007669"/>
    <property type="project" value="TreeGrafter"/>
</dbReference>
<sequence length="121" mass="12539">MKQTIHIYYVSISMAFVFIVACNSVNETVDLRILSTATSISAGKIHTCAMLSGGTVKCWGYGSYGQLGDGSTTRTQSTPVSVSSISTATSVSAGDYHTCAVLSGGTVKCWGYGSYGQLGDG</sequence>
<dbReference type="Pfam" id="PF00415">
    <property type="entry name" value="RCC1"/>
    <property type="match status" value="1"/>
</dbReference>
<name>A0A382CFB1_9ZZZZ</name>
<dbReference type="SUPFAM" id="SSF50985">
    <property type="entry name" value="RCC1/BLIP-II"/>
    <property type="match status" value="1"/>
</dbReference>
<dbReference type="PROSITE" id="PS51257">
    <property type="entry name" value="PROKAR_LIPOPROTEIN"/>
    <property type="match status" value="1"/>
</dbReference>